<evidence type="ECO:0000313" key="7">
    <source>
        <dbReference type="Proteomes" id="UP000708208"/>
    </source>
</evidence>
<evidence type="ECO:0000256" key="2">
    <source>
        <dbReference type="PROSITE-ProRule" id="PRU00192"/>
    </source>
</evidence>
<keyword evidence="3" id="KW-0175">Coiled coil</keyword>
<dbReference type="PROSITE" id="PS50002">
    <property type="entry name" value="SH3"/>
    <property type="match status" value="3"/>
</dbReference>
<feature type="compositionally biased region" description="Pro residues" evidence="4">
    <location>
        <begin position="747"/>
        <end position="763"/>
    </location>
</feature>
<feature type="compositionally biased region" description="Basic residues" evidence="4">
    <location>
        <begin position="550"/>
        <end position="561"/>
    </location>
</feature>
<dbReference type="SMART" id="SM00326">
    <property type="entry name" value="SH3"/>
    <property type="match status" value="3"/>
</dbReference>
<dbReference type="InterPro" id="IPR001452">
    <property type="entry name" value="SH3_domain"/>
</dbReference>
<feature type="coiled-coil region" evidence="3">
    <location>
        <begin position="871"/>
        <end position="898"/>
    </location>
</feature>
<evidence type="ECO:0000256" key="1">
    <source>
        <dbReference type="ARBA" id="ARBA00022443"/>
    </source>
</evidence>
<sequence length="903" mass="97581">MEVQVEYEYVAQEPDELSLRKGDIITNVIQKLDGWWEGELGSKRGLFPDNFVKVIGSSESQSAKEDEVFTETVQLRKKPCNRKLKALFSYSPEQDDELTLQVGDIIDFISEVEDGWWKGSLNGRTGIFPSNFVDDMAASSTNGTAGDPNKLETKQSDKNRATFIVRGGTQDSPADSVNTDEEPAPKLPPKPVPRPSYNSSASFTFLESLQESNINDAFLVVTNTNTIDEETSEPHCLAYENMSMQRGEMSADRIEYIRNYSEDSFGGGDSKASLCSLLHSLHIDDHDISFSEFVEGMPPVLSSPDGSKKKCISLLDMSCVVDDGNHSRLHLHSTPADSAKNTKIMKHSDEYCELRLREVARCFYPYAAQNEDELELQEGDIVTIISKSCEDEGWWRGELRGKTGLFPDNFVKIIPPSELQTSTNTSTTKITAQGEAPIPAAKKEPPPPPADSADGAVGSKSKDVGTKKLTSTREPPSGPPPPKPITPTSPMSSANLGFSYLPAVSVKLTGKKDSLVKRDQLNSSTEDSAGNELTEFNAIERNEKQLNHLTAKRAKAPKRRPPSTLLPRESENEENGLGTSPESPVESPYQNSNALTPSQNGGSPVGNNSSGVNSVGFNVTSTTGAVSEGSNLSTPGSRLSYSRELDNNSSVPSFNSPGNITPTSITPQSAKPKVLPWMDELKKNQEKKRMATSPNPPPTTISPVLGLTSSNIPSAANSVNSSSSPTGMFTSTVIKPKDKEPTSNLPPAVPAKAPPLPAKPVIPPEKSFPTPSANSHATSTPTNVSSTVSTVSMKFGRKTSPSSAMNSNYVNTVISTSTNANSTAANHTSNNHAVPHSNNISKTNSTTDILPNASLHKGLGNNLEAVSYEDYAKLKDRVNFLENELDLVKKQLKLLLDRDGHIV</sequence>
<evidence type="ECO:0000256" key="3">
    <source>
        <dbReference type="SAM" id="Coils"/>
    </source>
</evidence>
<feature type="region of interest" description="Disordered" evidence="4">
    <location>
        <begin position="715"/>
        <end position="788"/>
    </location>
</feature>
<gene>
    <name evidence="6" type="ORF">AFUS01_LOCUS45479</name>
</gene>
<feature type="domain" description="SH3" evidence="5">
    <location>
        <begin position="1"/>
        <end position="57"/>
    </location>
</feature>
<organism evidence="6 7">
    <name type="scientific">Allacma fusca</name>
    <dbReference type="NCBI Taxonomy" id="39272"/>
    <lineage>
        <taxon>Eukaryota</taxon>
        <taxon>Metazoa</taxon>
        <taxon>Ecdysozoa</taxon>
        <taxon>Arthropoda</taxon>
        <taxon>Hexapoda</taxon>
        <taxon>Collembola</taxon>
        <taxon>Symphypleona</taxon>
        <taxon>Sminthuridae</taxon>
        <taxon>Allacma</taxon>
    </lineage>
</organism>
<dbReference type="CDD" id="cd11874">
    <property type="entry name" value="SH3_CD2AP-like_2"/>
    <property type="match status" value="1"/>
</dbReference>
<feature type="compositionally biased region" description="Low complexity" evidence="4">
    <location>
        <begin position="598"/>
        <end position="619"/>
    </location>
</feature>
<feature type="compositionally biased region" description="Basic and acidic residues" evidence="4">
    <location>
        <begin position="149"/>
        <end position="160"/>
    </location>
</feature>
<reference evidence="6" key="1">
    <citation type="submission" date="2021-06" db="EMBL/GenBank/DDBJ databases">
        <authorList>
            <person name="Hodson N. C."/>
            <person name="Mongue J. A."/>
            <person name="Jaron S. K."/>
        </authorList>
    </citation>
    <scope>NUCLEOTIDE SEQUENCE</scope>
</reference>
<feature type="compositionally biased region" description="Low complexity" evidence="4">
    <location>
        <begin position="715"/>
        <end position="725"/>
    </location>
</feature>
<accession>A0A8J2LQK0</accession>
<feature type="region of interest" description="Disordered" evidence="4">
    <location>
        <begin position="139"/>
        <end position="196"/>
    </location>
</feature>
<dbReference type="GO" id="GO:0016192">
    <property type="term" value="P:vesicle-mediated transport"/>
    <property type="evidence" value="ECO:0007669"/>
    <property type="project" value="UniProtKB-ARBA"/>
</dbReference>
<dbReference type="Proteomes" id="UP000708208">
    <property type="component" value="Unassembled WGS sequence"/>
</dbReference>
<feature type="region of interest" description="Disordered" evidence="4">
    <location>
        <begin position="519"/>
        <end position="672"/>
    </location>
</feature>
<feature type="compositionally biased region" description="Pro residues" evidence="4">
    <location>
        <begin position="185"/>
        <end position="194"/>
    </location>
</feature>
<name>A0A8J2LQK0_9HEXA</name>
<feature type="compositionally biased region" description="Polar residues" evidence="4">
    <location>
        <begin position="836"/>
        <end position="848"/>
    </location>
</feature>
<feature type="compositionally biased region" description="Pro residues" evidence="4">
    <location>
        <begin position="476"/>
        <end position="487"/>
    </location>
</feature>
<dbReference type="EMBL" id="CAJVCH010570928">
    <property type="protein sequence ID" value="CAG7836213.1"/>
    <property type="molecule type" value="Genomic_DNA"/>
</dbReference>
<evidence type="ECO:0000313" key="6">
    <source>
        <dbReference type="EMBL" id="CAG7836213.1"/>
    </source>
</evidence>
<dbReference type="PANTHER" id="PTHR14167:SF92">
    <property type="entry name" value="CIN85 AND CD2AP RELATED, ISOFORM J"/>
    <property type="match status" value="1"/>
</dbReference>
<evidence type="ECO:0000256" key="4">
    <source>
        <dbReference type="SAM" id="MobiDB-lite"/>
    </source>
</evidence>
<keyword evidence="1 2" id="KW-0728">SH3 domain</keyword>
<dbReference type="GO" id="GO:0007015">
    <property type="term" value="P:actin filament organization"/>
    <property type="evidence" value="ECO:0007669"/>
    <property type="project" value="TreeGrafter"/>
</dbReference>
<dbReference type="PANTHER" id="PTHR14167">
    <property type="entry name" value="SH3 DOMAIN-CONTAINING"/>
    <property type="match status" value="1"/>
</dbReference>
<dbReference type="OrthoDB" id="73680at2759"/>
<proteinExistence type="predicted"/>
<feature type="compositionally biased region" description="Low complexity" evidence="4">
    <location>
        <begin position="778"/>
        <end position="788"/>
    </location>
</feature>
<dbReference type="Pfam" id="PF14604">
    <property type="entry name" value="SH3_9"/>
    <property type="match status" value="3"/>
</dbReference>
<dbReference type="AlphaFoldDB" id="A0A8J2LQK0"/>
<feature type="compositionally biased region" description="Polar residues" evidence="4">
    <location>
        <begin position="577"/>
        <end position="597"/>
    </location>
</feature>
<dbReference type="CDD" id="cd11875">
    <property type="entry name" value="SH3_CD2AP-like_3"/>
    <property type="match status" value="1"/>
</dbReference>
<feature type="domain" description="SH3" evidence="5">
    <location>
        <begin position="79"/>
        <end position="138"/>
    </location>
</feature>
<keyword evidence="7" id="KW-1185">Reference proteome</keyword>
<dbReference type="InterPro" id="IPR050384">
    <property type="entry name" value="Endophilin_SH3RF"/>
</dbReference>
<feature type="domain" description="SH3" evidence="5">
    <location>
        <begin position="355"/>
        <end position="416"/>
    </location>
</feature>
<dbReference type="GO" id="GO:0016477">
    <property type="term" value="P:cell migration"/>
    <property type="evidence" value="ECO:0007669"/>
    <property type="project" value="TreeGrafter"/>
</dbReference>
<feature type="region of interest" description="Disordered" evidence="4">
    <location>
        <begin position="433"/>
        <end position="493"/>
    </location>
</feature>
<comment type="caution">
    <text evidence="6">The sequence shown here is derived from an EMBL/GenBank/DDBJ whole genome shotgun (WGS) entry which is preliminary data.</text>
</comment>
<evidence type="ECO:0000259" key="5">
    <source>
        <dbReference type="PROSITE" id="PS50002"/>
    </source>
</evidence>
<feature type="compositionally biased region" description="Polar residues" evidence="4">
    <location>
        <begin position="647"/>
        <end position="669"/>
    </location>
</feature>
<feature type="compositionally biased region" description="Low complexity" evidence="4">
    <location>
        <begin position="821"/>
        <end position="833"/>
    </location>
</feature>
<protein>
    <recommendedName>
        <fullName evidence="5">SH3 domain-containing protein</fullName>
    </recommendedName>
</protein>
<dbReference type="FunFam" id="2.30.30.40:FF:000072">
    <property type="entry name" value="Unconventional Myosin IB"/>
    <property type="match status" value="2"/>
</dbReference>
<feature type="region of interest" description="Disordered" evidence="4">
    <location>
        <begin position="821"/>
        <end position="848"/>
    </location>
</feature>
<dbReference type="CDD" id="cd11873">
    <property type="entry name" value="SH3_CD2AP-like_1"/>
    <property type="match status" value="1"/>
</dbReference>
<feature type="compositionally biased region" description="Polar residues" evidence="4">
    <location>
        <begin position="620"/>
        <end position="640"/>
    </location>
</feature>